<dbReference type="RefSeq" id="WP_040375715.1">
    <property type="nucleotide sequence ID" value="NZ_CP068053.1"/>
</dbReference>
<keyword evidence="1" id="KW-0472">Membrane</keyword>
<dbReference type="Proteomes" id="UP000595254">
    <property type="component" value="Chromosome"/>
</dbReference>
<evidence type="ECO:0000313" key="3">
    <source>
        <dbReference type="Proteomes" id="UP000595254"/>
    </source>
</evidence>
<evidence type="ECO:0000256" key="1">
    <source>
        <dbReference type="SAM" id="Phobius"/>
    </source>
</evidence>
<proteinExistence type="predicted"/>
<accession>A0A974NMY9</accession>
<evidence type="ECO:0000313" key="2">
    <source>
        <dbReference type="EMBL" id="QQT00830.1"/>
    </source>
</evidence>
<name>A0A974NMY9_PERPY</name>
<keyword evidence="1" id="KW-0812">Transmembrane</keyword>
<feature type="transmembrane region" description="Helical" evidence="1">
    <location>
        <begin position="120"/>
        <end position="141"/>
    </location>
</feature>
<feature type="transmembrane region" description="Helical" evidence="1">
    <location>
        <begin position="49"/>
        <end position="66"/>
    </location>
</feature>
<feature type="transmembrane region" description="Helical" evidence="1">
    <location>
        <begin position="72"/>
        <end position="90"/>
    </location>
</feature>
<dbReference type="KEGG" id="ppsr:I6J18_02600"/>
<dbReference type="EMBL" id="CP068053">
    <property type="protein sequence ID" value="QQT00830.1"/>
    <property type="molecule type" value="Genomic_DNA"/>
</dbReference>
<sequence>MAIIGNVLLINWSEHWYGEEWFTEWLIGLVTVGFYALFLYGWKQYSRNGLGLIFITAFVLLTIDSIFFVQVFSASVCSFSLGLILIPLYVKNRDSVVTSWGFVLLNILILTDVPSEVTTWMLFLTTGIAFLVGFRFNLLLLNRFSLVSQMFIYLV</sequence>
<dbReference type="AlphaFoldDB" id="A0A974NMY9"/>
<feature type="transmembrane region" description="Helical" evidence="1">
    <location>
        <begin position="97"/>
        <end position="114"/>
    </location>
</feature>
<feature type="transmembrane region" description="Helical" evidence="1">
    <location>
        <begin position="25"/>
        <end position="42"/>
    </location>
</feature>
<gene>
    <name evidence="2" type="ORF">I6J18_02600</name>
</gene>
<protein>
    <submittedName>
        <fullName evidence="2">Uncharacterized protein</fullName>
    </submittedName>
</protein>
<keyword evidence="1" id="KW-1133">Transmembrane helix</keyword>
<keyword evidence="3" id="KW-1185">Reference proteome</keyword>
<organism evidence="2 3">
    <name type="scientific">Peribacillus psychrosaccharolyticus</name>
    <name type="common">Bacillus psychrosaccharolyticus</name>
    <dbReference type="NCBI Taxonomy" id="1407"/>
    <lineage>
        <taxon>Bacteria</taxon>
        <taxon>Bacillati</taxon>
        <taxon>Bacillota</taxon>
        <taxon>Bacilli</taxon>
        <taxon>Bacillales</taxon>
        <taxon>Bacillaceae</taxon>
        <taxon>Peribacillus</taxon>
    </lineage>
</organism>
<reference evidence="2 3" key="1">
    <citation type="submission" date="2021-01" db="EMBL/GenBank/DDBJ databases">
        <title>FDA dAtabase for Regulatory Grade micrObial Sequences (FDA-ARGOS): Supporting development and validation of Infectious Disease Dx tests.</title>
        <authorList>
            <person name="Nelson B."/>
            <person name="Plummer A."/>
            <person name="Tallon L."/>
            <person name="Sadzewicz L."/>
            <person name="Zhao X."/>
            <person name="Boylan J."/>
            <person name="Ott S."/>
            <person name="Bowen H."/>
            <person name="Vavikolanu K."/>
            <person name="Mehta A."/>
            <person name="Aluvathingal J."/>
            <person name="Nadendla S."/>
            <person name="Myers T."/>
            <person name="Yan Y."/>
            <person name="Sichtig H."/>
        </authorList>
    </citation>
    <scope>NUCLEOTIDE SEQUENCE [LARGE SCALE GENOMIC DNA]</scope>
    <source>
        <strain evidence="2 3">FDAARGOS_1161</strain>
    </source>
</reference>